<dbReference type="InterPro" id="IPR006145">
    <property type="entry name" value="PsdUridine_synth_RsuA/RluA"/>
</dbReference>
<dbReference type="Pfam" id="PF00849">
    <property type="entry name" value="PseudoU_synth_2"/>
    <property type="match status" value="1"/>
</dbReference>
<dbReference type="PANTHER" id="PTHR21600:SF87">
    <property type="entry name" value="RNA PSEUDOURIDYLATE SYNTHASE DOMAIN-CONTAINING PROTEIN 1"/>
    <property type="match status" value="1"/>
</dbReference>
<dbReference type="AlphaFoldDB" id="I7J2U7"/>
<dbReference type="InterPro" id="IPR050188">
    <property type="entry name" value="RluA_PseudoU_synthase"/>
</dbReference>
<accession>I7J2U7</accession>
<protein>
    <recommendedName>
        <fullName evidence="3">RNA pseudouridylate synthase</fullName>
    </recommendedName>
    <alternativeName>
        <fullName evidence="4">RNA-uridine isomerase</fullName>
    </alternativeName>
</protein>
<reference evidence="7 9" key="2">
    <citation type="journal article" date="2015" name="Genome Announc.">
        <title>Expanding the biotechnology potential of lactobacilli through comparative genomics of 213 strains and associated genera.</title>
        <authorList>
            <person name="Sun Z."/>
            <person name="Harris H.M."/>
            <person name="McCann A."/>
            <person name="Guo C."/>
            <person name="Argimon S."/>
            <person name="Zhang W."/>
            <person name="Yang X."/>
            <person name="Jeffery I.B."/>
            <person name="Cooney J.C."/>
            <person name="Kagawa T.F."/>
            <person name="Liu W."/>
            <person name="Song Y."/>
            <person name="Salvetti E."/>
            <person name="Wrobel A."/>
            <person name="Rasinkangas P."/>
            <person name="Parkhill J."/>
            <person name="Rea M.C."/>
            <person name="O'Sullivan O."/>
            <person name="Ritari J."/>
            <person name="Douillard F.P."/>
            <person name="Paul Ross R."/>
            <person name="Yang R."/>
            <person name="Briner A.E."/>
            <person name="Felis G.E."/>
            <person name="de Vos W.M."/>
            <person name="Barrangou R."/>
            <person name="Klaenhammer T.R."/>
            <person name="Caufield P.W."/>
            <person name="Cui Y."/>
            <person name="Zhang H."/>
            <person name="O'Toole P.W."/>
        </authorList>
    </citation>
    <scope>NUCLEOTIDE SEQUENCE [LARGE SCALE GENOMIC DNA]</scope>
    <source>
        <strain evidence="7 9">DSM 23908</strain>
    </source>
</reference>
<evidence type="ECO:0000256" key="1">
    <source>
        <dbReference type="ARBA" id="ARBA00000073"/>
    </source>
</evidence>
<dbReference type="Gene3D" id="3.30.2350.10">
    <property type="entry name" value="Pseudouridine synthase"/>
    <property type="match status" value="1"/>
</dbReference>
<dbReference type="PANTHER" id="PTHR21600">
    <property type="entry name" value="MITOCHONDRIAL RNA PSEUDOURIDINE SYNTHASE"/>
    <property type="match status" value="1"/>
</dbReference>
<evidence type="ECO:0000313" key="7">
    <source>
        <dbReference type="EMBL" id="KRN12813.1"/>
    </source>
</evidence>
<dbReference type="Proteomes" id="UP000051521">
    <property type="component" value="Unassembled WGS sequence"/>
</dbReference>
<keyword evidence="6" id="KW-0456">Lyase</keyword>
<dbReference type="InterPro" id="IPR020103">
    <property type="entry name" value="PsdUridine_synth_cat_dom_sf"/>
</dbReference>
<dbReference type="GO" id="GO:0140098">
    <property type="term" value="F:catalytic activity, acting on RNA"/>
    <property type="evidence" value="ECO:0007669"/>
    <property type="project" value="UniProtKB-ARBA"/>
</dbReference>
<sequence>MNYTYTLIYPNNYQPISVSELLQQLLVPRKWRHLLRINKSVTINGKYRNFNEVVFPGDSIQLKLNFIESHQQQYPASGSLPDIIYEDSDLLIINKKPGQKTHPNLFETDTALNDCATYLNASPFIVHRLDMLTRGLLLVAKNPAVVPSLNRQLITKNFKRDYLAIVANPHKLLSKGTISFPIAQDPTDQRKRCIAPDGLKAITHYQVLQKDATQALIKLSLETGRTHQIRVHLAAIGCPIIGDPLYNQEFREGEELQLQAYQISLTKPFTFKKLKVALPKSQRLDQVNKK</sequence>
<evidence type="ECO:0000313" key="6">
    <source>
        <dbReference type="EMBL" id="CCI87097.1"/>
    </source>
</evidence>
<evidence type="ECO:0000313" key="8">
    <source>
        <dbReference type="Proteomes" id="UP000009326"/>
    </source>
</evidence>
<dbReference type="PATRIC" id="fig|1423751.3.peg.304"/>
<keyword evidence="9" id="KW-1185">Reference proteome</keyword>
<organism evidence="6 8">
    <name type="scientific">Lactobacillus gigeriorum DSM 23908 = CRBIP 24.85</name>
    <dbReference type="NCBI Taxonomy" id="1423751"/>
    <lineage>
        <taxon>Bacteria</taxon>
        <taxon>Bacillati</taxon>
        <taxon>Bacillota</taxon>
        <taxon>Bacilli</taxon>
        <taxon>Lactobacillales</taxon>
        <taxon>Lactobacillaceae</taxon>
        <taxon>Lactobacillus</taxon>
    </lineage>
</organism>
<evidence type="ECO:0000256" key="3">
    <source>
        <dbReference type="ARBA" id="ARBA00031870"/>
    </source>
</evidence>
<dbReference type="GO" id="GO:0009982">
    <property type="term" value="F:pseudouridine synthase activity"/>
    <property type="evidence" value="ECO:0007669"/>
    <property type="project" value="InterPro"/>
</dbReference>
<comment type="catalytic activity">
    <reaction evidence="1">
        <text>a uridine in RNA = a pseudouridine in RNA</text>
        <dbReference type="Rhea" id="RHEA:48348"/>
        <dbReference type="Rhea" id="RHEA-COMP:12068"/>
        <dbReference type="Rhea" id="RHEA-COMP:12069"/>
        <dbReference type="ChEBI" id="CHEBI:65314"/>
        <dbReference type="ChEBI" id="CHEBI:65315"/>
    </reaction>
</comment>
<comment type="similarity">
    <text evidence="2">Belongs to the pseudouridine synthase RluA family.</text>
</comment>
<feature type="domain" description="Pseudouridine synthase RsuA/RluA-like" evidence="5">
    <location>
        <begin position="89"/>
        <end position="235"/>
    </location>
</feature>
<dbReference type="SUPFAM" id="SSF55120">
    <property type="entry name" value="Pseudouridine synthase"/>
    <property type="match status" value="1"/>
</dbReference>
<comment type="caution">
    <text evidence="6">The sequence shown here is derived from an EMBL/GenBank/DDBJ whole genome shotgun (WGS) entry which is preliminary data.</text>
</comment>
<proteinExistence type="inferred from homology"/>
<dbReference type="EMBL" id="CAKC01000048">
    <property type="protein sequence ID" value="CCI87097.1"/>
    <property type="molecule type" value="Genomic_DNA"/>
</dbReference>
<dbReference type="EMBL" id="AYZO01000011">
    <property type="protein sequence ID" value="KRN12813.1"/>
    <property type="molecule type" value="Genomic_DNA"/>
</dbReference>
<dbReference type="Proteomes" id="UP000009326">
    <property type="component" value="Unassembled WGS sequence"/>
</dbReference>
<evidence type="ECO:0000259" key="5">
    <source>
        <dbReference type="Pfam" id="PF00849"/>
    </source>
</evidence>
<dbReference type="GO" id="GO:0003723">
    <property type="term" value="F:RNA binding"/>
    <property type="evidence" value="ECO:0007669"/>
    <property type="project" value="InterPro"/>
</dbReference>
<dbReference type="GO" id="GO:0016829">
    <property type="term" value="F:lyase activity"/>
    <property type="evidence" value="ECO:0007669"/>
    <property type="project" value="UniProtKB-KW"/>
</dbReference>
<dbReference type="CDD" id="cd02869">
    <property type="entry name" value="PseudoU_synth_RluA_like"/>
    <property type="match status" value="1"/>
</dbReference>
<evidence type="ECO:0000256" key="4">
    <source>
        <dbReference type="ARBA" id="ARBA00033164"/>
    </source>
</evidence>
<evidence type="ECO:0000256" key="2">
    <source>
        <dbReference type="ARBA" id="ARBA00010876"/>
    </source>
</evidence>
<dbReference type="STRING" id="1423751.FC38_GL000288"/>
<reference evidence="6 8" key="1">
    <citation type="submission" date="2012-06" db="EMBL/GenBank/DDBJ databases">
        <title>Draft genome sequence of Lactobacillus gigeriorum CRBIP 24.85T, isolated from chicken crop.</title>
        <authorList>
            <person name="Cousin S."/>
            <person name="Ma L."/>
            <person name="Creno S."/>
            <person name="Clermont D."/>
            <person name="Loux V."/>
            <person name="Bizet C."/>
            <person name="Bouchier C."/>
        </authorList>
    </citation>
    <scope>NUCLEOTIDE SEQUENCE [LARGE SCALE GENOMIC DNA]</scope>
    <source>
        <strain evidence="8">CRBIP 24.85T</strain>
        <strain evidence="6">Type strain: CRBIP 24.85</strain>
    </source>
</reference>
<name>I7J2U7_9LACO</name>
<dbReference type="GO" id="GO:0000455">
    <property type="term" value="P:enzyme-directed rRNA pseudouridine synthesis"/>
    <property type="evidence" value="ECO:0007669"/>
    <property type="project" value="TreeGrafter"/>
</dbReference>
<evidence type="ECO:0000313" key="9">
    <source>
        <dbReference type="Proteomes" id="UP000051521"/>
    </source>
</evidence>
<dbReference type="RefSeq" id="WP_008473222.1">
    <property type="nucleotide sequence ID" value="NZ_AYZO01000011.1"/>
</dbReference>
<gene>
    <name evidence="6" type="ORF">BN52_02370</name>
    <name evidence="7" type="ORF">FC38_GL000288</name>
</gene>
<dbReference type="OrthoDB" id="9773999at2"/>